<protein>
    <submittedName>
        <fullName evidence="2">Uncharacterized protein</fullName>
    </submittedName>
</protein>
<feature type="region of interest" description="Disordered" evidence="1">
    <location>
        <begin position="461"/>
        <end position="481"/>
    </location>
</feature>
<feature type="non-terminal residue" evidence="2">
    <location>
        <position position="597"/>
    </location>
</feature>
<evidence type="ECO:0000256" key="1">
    <source>
        <dbReference type="SAM" id="MobiDB-lite"/>
    </source>
</evidence>
<name>A0A816BNA7_9BILA</name>
<evidence type="ECO:0000313" key="3">
    <source>
        <dbReference type="EMBL" id="CAF4496983.1"/>
    </source>
</evidence>
<feature type="region of interest" description="Disordered" evidence="1">
    <location>
        <begin position="1"/>
        <end position="119"/>
    </location>
</feature>
<accession>A0A816BNA7</accession>
<sequence length="597" mass="68112">SFHITMHQDNNPNPNEQQSSQHHTSTSSQYRHSSSTLPSSISSNSYSSNSNRSTQHQSRSYNPSNMEVSRSLSNRSTLMLAQAGNSSTERQDGNRRYDHHTQHSTSTHHMHPKLHPQQHLYSRSEVDCPIAEGSKRTRWLKAGEKARENQQLVNNIAPFNWPSSHYGQIIYIDKATSNDVLENLLNRIKDVQVFTIDTESENRKSTSSATKQQQIPAIIQIQAIHNEQLATVFIIEAQHLPSPSSQCFESIKTLCHRIFSVNSIILAWGDPVKELAPFFFTNLFNINDVNDPSNKCDLQKLFTRFWNARHPHTSECLRHLNTLKKPDLHGLELICHALTDDLEDDDITYNINEDINDNRNGCICPDSDRPYKQNKTLWSLQKAIHAAFNMALSKELRLNNWTCGLDPELRTWSTPQDIYTRKRMADYAIHDVFGPTHIFFYLSTKMSLCSVSGLQSLKLPDSSPFPSSSPDNDNNNNTDMLDRQQKQKPSFFILSDSHGKFIQPSSTPNYTTYITSIPGLRWYDNKHIELSAIDLIKKPEITSFLSSCSVLVLLIGTNSTRSTAATQIIQQVQHLIENVRHDYKHLNDYQNLAVVLT</sequence>
<keyword evidence="4" id="KW-1185">Reference proteome</keyword>
<feature type="compositionally biased region" description="Low complexity" evidence="1">
    <location>
        <begin position="461"/>
        <end position="479"/>
    </location>
</feature>
<feature type="compositionally biased region" description="Polar residues" evidence="1">
    <location>
        <begin position="54"/>
        <end position="88"/>
    </location>
</feature>
<dbReference type="OrthoDB" id="10060290at2759"/>
<dbReference type="GO" id="GO:0003676">
    <property type="term" value="F:nucleic acid binding"/>
    <property type="evidence" value="ECO:0007669"/>
    <property type="project" value="InterPro"/>
</dbReference>
<dbReference type="Gene3D" id="3.30.420.10">
    <property type="entry name" value="Ribonuclease H-like superfamily/Ribonuclease H"/>
    <property type="match status" value="1"/>
</dbReference>
<gene>
    <name evidence="2" type="ORF">GPM918_LOCUS43204</name>
    <name evidence="3" type="ORF">SRO942_LOCUS44630</name>
</gene>
<organism evidence="2 4">
    <name type="scientific">Didymodactylos carnosus</name>
    <dbReference type="NCBI Taxonomy" id="1234261"/>
    <lineage>
        <taxon>Eukaryota</taxon>
        <taxon>Metazoa</taxon>
        <taxon>Spiralia</taxon>
        <taxon>Gnathifera</taxon>
        <taxon>Rotifera</taxon>
        <taxon>Eurotatoria</taxon>
        <taxon>Bdelloidea</taxon>
        <taxon>Philodinida</taxon>
        <taxon>Philodinidae</taxon>
        <taxon>Didymodactylos</taxon>
    </lineage>
</organism>
<feature type="compositionally biased region" description="Basic and acidic residues" evidence="1">
    <location>
        <begin position="89"/>
        <end position="101"/>
    </location>
</feature>
<feature type="non-terminal residue" evidence="2">
    <location>
        <position position="1"/>
    </location>
</feature>
<feature type="compositionally biased region" description="Basic residues" evidence="1">
    <location>
        <begin position="106"/>
        <end position="116"/>
    </location>
</feature>
<dbReference type="InterPro" id="IPR036397">
    <property type="entry name" value="RNaseH_sf"/>
</dbReference>
<proteinExistence type="predicted"/>
<dbReference type="EMBL" id="CAJOBC010105313">
    <property type="protein sequence ID" value="CAF4496983.1"/>
    <property type="molecule type" value="Genomic_DNA"/>
</dbReference>
<dbReference type="Proteomes" id="UP000663829">
    <property type="component" value="Unassembled WGS sequence"/>
</dbReference>
<dbReference type="AlphaFoldDB" id="A0A816BNA7"/>
<evidence type="ECO:0000313" key="4">
    <source>
        <dbReference type="Proteomes" id="UP000663829"/>
    </source>
</evidence>
<comment type="caution">
    <text evidence="2">The sequence shown here is derived from an EMBL/GenBank/DDBJ whole genome shotgun (WGS) entry which is preliminary data.</text>
</comment>
<feature type="compositionally biased region" description="Low complexity" evidence="1">
    <location>
        <begin position="8"/>
        <end position="53"/>
    </location>
</feature>
<evidence type="ECO:0000313" key="2">
    <source>
        <dbReference type="EMBL" id="CAF1612735.1"/>
    </source>
</evidence>
<reference evidence="2" key="1">
    <citation type="submission" date="2021-02" db="EMBL/GenBank/DDBJ databases">
        <authorList>
            <person name="Nowell W R."/>
        </authorList>
    </citation>
    <scope>NUCLEOTIDE SEQUENCE</scope>
</reference>
<dbReference type="Proteomes" id="UP000681722">
    <property type="component" value="Unassembled WGS sequence"/>
</dbReference>
<dbReference type="EMBL" id="CAJNOQ010038497">
    <property type="protein sequence ID" value="CAF1612735.1"/>
    <property type="molecule type" value="Genomic_DNA"/>
</dbReference>